<keyword evidence="3 9" id="KW-0436">Ligase</keyword>
<evidence type="ECO:0000256" key="7">
    <source>
        <dbReference type="ARBA" id="ARBA00023146"/>
    </source>
</evidence>
<feature type="domain" description="Arginyl tRNA synthetase N-terminal" evidence="13">
    <location>
        <begin position="2"/>
        <end position="85"/>
    </location>
</feature>
<dbReference type="InterPro" id="IPR014729">
    <property type="entry name" value="Rossmann-like_a/b/a_fold"/>
</dbReference>
<keyword evidence="6 9" id="KW-0648">Protein biosynthesis</keyword>
<evidence type="ECO:0000256" key="8">
    <source>
        <dbReference type="ARBA" id="ARBA00049339"/>
    </source>
</evidence>
<dbReference type="HAMAP" id="MF_00123">
    <property type="entry name" value="Arg_tRNA_synth"/>
    <property type="match status" value="1"/>
</dbReference>
<evidence type="ECO:0000256" key="10">
    <source>
        <dbReference type="RuleBase" id="RU363038"/>
    </source>
</evidence>
<keyword evidence="4 9" id="KW-0547">Nucleotide-binding</keyword>
<dbReference type="PANTHER" id="PTHR11956:SF5">
    <property type="entry name" value="ARGININE--TRNA LIGASE, CYTOPLASMIC"/>
    <property type="match status" value="1"/>
</dbReference>
<feature type="domain" description="DALR anticodon binding" evidence="12">
    <location>
        <begin position="583"/>
        <end position="698"/>
    </location>
</feature>
<dbReference type="SMART" id="SM00836">
    <property type="entry name" value="DALR_1"/>
    <property type="match status" value="1"/>
</dbReference>
<dbReference type="InterPro" id="IPR001412">
    <property type="entry name" value="aa-tRNA-synth_I_CS"/>
</dbReference>
<evidence type="ECO:0000256" key="3">
    <source>
        <dbReference type="ARBA" id="ARBA00022598"/>
    </source>
</evidence>
<comment type="subcellular location">
    <subcellularLocation>
        <location evidence="9">Cytoplasm</location>
    </subcellularLocation>
</comment>
<dbReference type="SUPFAM" id="SSF55190">
    <property type="entry name" value="Arginyl-tRNA synthetase (ArgRS), N-terminal 'additional' domain"/>
    <property type="match status" value="1"/>
</dbReference>
<evidence type="ECO:0000259" key="12">
    <source>
        <dbReference type="SMART" id="SM00836"/>
    </source>
</evidence>
<dbReference type="InterPro" id="IPR001278">
    <property type="entry name" value="Arg-tRNA-ligase"/>
</dbReference>
<evidence type="ECO:0000313" key="14">
    <source>
        <dbReference type="EMBL" id="WCT10076.1"/>
    </source>
</evidence>
<dbReference type="PROSITE" id="PS00178">
    <property type="entry name" value="AA_TRNA_LIGASE_I"/>
    <property type="match status" value="1"/>
</dbReference>
<comment type="catalytic activity">
    <reaction evidence="8 9">
        <text>tRNA(Arg) + L-arginine + ATP = L-arginyl-tRNA(Arg) + AMP + diphosphate</text>
        <dbReference type="Rhea" id="RHEA:20301"/>
        <dbReference type="Rhea" id="RHEA-COMP:9658"/>
        <dbReference type="Rhea" id="RHEA-COMP:9673"/>
        <dbReference type="ChEBI" id="CHEBI:30616"/>
        <dbReference type="ChEBI" id="CHEBI:32682"/>
        <dbReference type="ChEBI" id="CHEBI:33019"/>
        <dbReference type="ChEBI" id="CHEBI:78442"/>
        <dbReference type="ChEBI" id="CHEBI:78513"/>
        <dbReference type="ChEBI" id="CHEBI:456215"/>
        <dbReference type="EC" id="6.1.1.19"/>
    </reaction>
</comment>
<keyword evidence="15" id="KW-1185">Reference proteome</keyword>
<dbReference type="Proteomes" id="UP001216139">
    <property type="component" value="Chromosome"/>
</dbReference>
<dbReference type="CDD" id="cd07956">
    <property type="entry name" value="Anticodon_Ia_Arg"/>
    <property type="match status" value="1"/>
</dbReference>
<dbReference type="NCBIfam" id="TIGR00456">
    <property type="entry name" value="argS"/>
    <property type="match status" value="1"/>
</dbReference>
<dbReference type="EMBL" id="CP117167">
    <property type="protein sequence ID" value="WCT10076.1"/>
    <property type="molecule type" value="Genomic_DNA"/>
</dbReference>
<dbReference type="InterPro" id="IPR009080">
    <property type="entry name" value="tRNAsynth_Ia_anticodon-bd"/>
</dbReference>
<dbReference type="PANTHER" id="PTHR11956">
    <property type="entry name" value="ARGINYL-TRNA SYNTHETASE"/>
    <property type="match status" value="1"/>
</dbReference>
<evidence type="ECO:0000259" key="13">
    <source>
        <dbReference type="SMART" id="SM01016"/>
    </source>
</evidence>
<dbReference type="SUPFAM" id="SSF52374">
    <property type="entry name" value="Nucleotidylyl transferase"/>
    <property type="match status" value="1"/>
</dbReference>
<dbReference type="Pfam" id="PF05746">
    <property type="entry name" value="DALR_1"/>
    <property type="match status" value="1"/>
</dbReference>
<evidence type="ECO:0000256" key="5">
    <source>
        <dbReference type="ARBA" id="ARBA00022840"/>
    </source>
</evidence>
<feature type="coiled-coil region" evidence="11">
    <location>
        <begin position="294"/>
        <end position="331"/>
    </location>
</feature>
<dbReference type="Gene3D" id="3.40.50.620">
    <property type="entry name" value="HUPs"/>
    <property type="match status" value="2"/>
</dbReference>
<keyword evidence="11" id="KW-0175">Coiled coil</keyword>
<feature type="short sequence motif" description="'HIGH' region" evidence="9">
    <location>
        <begin position="120"/>
        <end position="130"/>
    </location>
</feature>
<dbReference type="Gene3D" id="3.30.1360.70">
    <property type="entry name" value="Arginyl tRNA synthetase N-terminal domain"/>
    <property type="match status" value="1"/>
</dbReference>
<reference evidence="14 15" key="1">
    <citation type="submission" date="2023-02" db="EMBL/GenBank/DDBJ databases">
        <title>Genome sequence of Mucilaginibacter jinjuensis strain KACC 16571.</title>
        <authorList>
            <person name="Kim S."/>
            <person name="Heo J."/>
            <person name="Kwon S.-W."/>
        </authorList>
    </citation>
    <scope>NUCLEOTIDE SEQUENCE [LARGE SCALE GENOMIC DNA]</scope>
    <source>
        <strain evidence="14 15">KACC 16571</strain>
    </source>
</reference>
<evidence type="ECO:0000256" key="2">
    <source>
        <dbReference type="ARBA" id="ARBA00022490"/>
    </source>
</evidence>
<name>A0ABY7T151_9SPHI</name>
<dbReference type="InterPro" id="IPR005148">
    <property type="entry name" value="Arg-tRNA-synth_N"/>
</dbReference>
<dbReference type="InterPro" id="IPR036695">
    <property type="entry name" value="Arg-tRNA-synth_N_sf"/>
</dbReference>
<dbReference type="InterPro" id="IPR035684">
    <property type="entry name" value="ArgRS_core"/>
</dbReference>
<accession>A0ABY7T151</accession>
<organism evidence="14 15">
    <name type="scientific">Mucilaginibacter jinjuensis</name>
    <dbReference type="NCBI Taxonomy" id="1176721"/>
    <lineage>
        <taxon>Bacteria</taxon>
        <taxon>Pseudomonadati</taxon>
        <taxon>Bacteroidota</taxon>
        <taxon>Sphingobacteriia</taxon>
        <taxon>Sphingobacteriales</taxon>
        <taxon>Sphingobacteriaceae</taxon>
        <taxon>Mucilaginibacter</taxon>
    </lineage>
</organism>
<keyword evidence="5 9" id="KW-0067">ATP-binding</keyword>
<dbReference type="SUPFAM" id="SSF47323">
    <property type="entry name" value="Anticodon-binding domain of a subclass of class I aminoacyl-tRNA synthetases"/>
    <property type="match status" value="1"/>
</dbReference>
<dbReference type="PRINTS" id="PR01038">
    <property type="entry name" value="TRNASYNTHARG"/>
</dbReference>
<protein>
    <recommendedName>
        <fullName evidence="9">Arginine--tRNA ligase</fullName>
        <ecNumber evidence="9">6.1.1.19</ecNumber>
    </recommendedName>
    <alternativeName>
        <fullName evidence="9">Arginyl-tRNA synthetase</fullName>
        <shortName evidence="9">ArgRS</shortName>
    </alternativeName>
</protein>
<dbReference type="RefSeq" id="WP_273628180.1">
    <property type="nucleotide sequence ID" value="NZ_CP117167.1"/>
</dbReference>
<evidence type="ECO:0000256" key="6">
    <source>
        <dbReference type="ARBA" id="ARBA00022917"/>
    </source>
</evidence>
<dbReference type="GO" id="GO:0004814">
    <property type="term" value="F:arginine-tRNA ligase activity"/>
    <property type="evidence" value="ECO:0007669"/>
    <property type="project" value="UniProtKB-EC"/>
</dbReference>
<sequence length="698" mass="78822">MNFIIAAAVKAVKTLYNTDIAEADINLQETRKEFEGQVTIVTFPFTRFSKKSPEKTGTDIGEFLQNEVNEVSGFNVIKGFLNISLSDSYWLDQLNNTILTPDFTVGKPNGKKVMVEYSSPNTNKPLHLGHVRNNLLGFSVSEILAADGYEVIKANLVNDRGIHICKSMLAWQDFGNGETPVSSHMKGDKLVGKYYVIADKQIKKELSSILDGIYKQNDLSIFSTSTLVKVKSHLEKISVLENNIYNDIDRLIDDLGKIGYNYFGLPFHRNCESILDKEISVKQLFAITTSEFSAEDKEVKLKQLNKLLKTALESEEKIEKEKEEITALAKSATPFTKRAQGMLKKWEADDEEVISLWKTMNGWVYEGFTETYNKLGVSFDKFYYESNTYLLGKDIVEEGLASGVFFQKPDGSVWIDLTADGLDEKLVRRADGTSVYITQDLGTAQLKYDDYHMDESIYVVGNEQDYHFKVLFLILQKLGKTWAKGLFHLSYGMVDLPSGKMKSREGTVVDADDLISEMEQTAKTQTEALGKVEGYSEEDKNHLYHIIGMGALKYFLLKVEPKKRLLFDPNESIDFQGHTGPFIQYTHARIKSVLSRAGVDYSETLPIETLDAVERDLIIALTQFPEIISQAAKNYSPAIIANYVYELAKTFNKFYHEKSILQAEDETLKKFRLQLSAASARVISKGMGLLGIEVPERM</sequence>
<gene>
    <name evidence="9 14" type="primary">argS</name>
    <name evidence="14" type="ORF">PQO05_15185</name>
</gene>
<dbReference type="InterPro" id="IPR008909">
    <property type="entry name" value="DALR_anticod-bd"/>
</dbReference>
<dbReference type="Gene3D" id="1.10.730.10">
    <property type="entry name" value="Isoleucyl-tRNA Synthetase, Domain 1"/>
    <property type="match status" value="1"/>
</dbReference>
<dbReference type="SMART" id="SM01016">
    <property type="entry name" value="Arg_tRNA_synt_N"/>
    <property type="match status" value="1"/>
</dbReference>
<proteinExistence type="inferred from homology"/>
<evidence type="ECO:0000256" key="9">
    <source>
        <dbReference type="HAMAP-Rule" id="MF_00123"/>
    </source>
</evidence>
<comment type="similarity">
    <text evidence="1 9 10">Belongs to the class-I aminoacyl-tRNA synthetase family.</text>
</comment>
<evidence type="ECO:0000256" key="11">
    <source>
        <dbReference type="SAM" id="Coils"/>
    </source>
</evidence>
<keyword evidence="2 9" id="KW-0963">Cytoplasm</keyword>
<evidence type="ECO:0000256" key="1">
    <source>
        <dbReference type="ARBA" id="ARBA00005594"/>
    </source>
</evidence>
<comment type="subunit">
    <text evidence="9">Monomer.</text>
</comment>
<dbReference type="Pfam" id="PF00750">
    <property type="entry name" value="tRNA-synt_1d"/>
    <property type="match status" value="2"/>
</dbReference>
<keyword evidence="7 9" id="KW-0030">Aminoacyl-tRNA synthetase</keyword>
<evidence type="ECO:0000256" key="4">
    <source>
        <dbReference type="ARBA" id="ARBA00022741"/>
    </source>
</evidence>
<dbReference type="EC" id="6.1.1.19" evidence="9"/>
<evidence type="ECO:0000313" key="15">
    <source>
        <dbReference type="Proteomes" id="UP001216139"/>
    </source>
</evidence>